<accession>A0A821FL19</accession>
<dbReference type="EMBL" id="CAJOBR010002044">
    <property type="protein sequence ID" value="CAF4653273.1"/>
    <property type="molecule type" value="Genomic_DNA"/>
</dbReference>
<evidence type="ECO:0000313" key="2">
    <source>
        <dbReference type="Proteomes" id="UP000663848"/>
    </source>
</evidence>
<proteinExistence type="predicted"/>
<organism evidence="1 2">
    <name type="scientific">Rotaria socialis</name>
    <dbReference type="NCBI Taxonomy" id="392032"/>
    <lineage>
        <taxon>Eukaryota</taxon>
        <taxon>Metazoa</taxon>
        <taxon>Spiralia</taxon>
        <taxon>Gnathifera</taxon>
        <taxon>Rotifera</taxon>
        <taxon>Eurotatoria</taxon>
        <taxon>Bdelloidea</taxon>
        <taxon>Philodinida</taxon>
        <taxon>Philodinidae</taxon>
        <taxon>Rotaria</taxon>
    </lineage>
</organism>
<name>A0A821FL19_9BILA</name>
<evidence type="ECO:0000313" key="1">
    <source>
        <dbReference type="EMBL" id="CAF4653273.1"/>
    </source>
</evidence>
<gene>
    <name evidence="1" type="ORF">QYT958_LOCUS14981</name>
</gene>
<reference evidence="1" key="1">
    <citation type="submission" date="2021-02" db="EMBL/GenBank/DDBJ databases">
        <authorList>
            <person name="Nowell W R."/>
        </authorList>
    </citation>
    <scope>NUCLEOTIDE SEQUENCE</scope>
</reference>
<dbReference type="Proteomes" id="UP000663848">
    <property type="component" value="Unassembled WGS sequence"/>
</dbReference>
<protein>
    <submittedName>
        <fullName evidence="1">Uncharacterized protein</fullName>
    </submittedName>
</protein>
<comment type="caution">
    <text evidence="1">The sequence shown here is derived from an EMBL/GenBank/DDBJ whole genome shotgun (WGS) entry which is preliminary data.</text>
</comment>
<sequence length="271" mass="31804">MFHSIEAFAQIFRIVASNKPEIRLEVILDDIKLIKSSINSQLKRYLCVLYSLINVNKRLTTIVNDSNFTKYLTLRTFSSNGLLYEFTRTILDRFCLKILPKIHDKIEFLSLESSSMKRILLLTNYPNLYEIGLYDIATEIAKDLFTDESFFIRTFKNQISSLTIDINKCQDRYSILDSNRFIYTQVFTMFRNLKYFNFGPSSSAYHQLSFGFSPPSVFSSTLLELHILVDSFKDCLYLLDGRFSQLHTFYVTICDVSHRLIKINNEVRYSY</sequence>
<dbReference type="AlphaFoldDB" id="A0A821FL19"/>